<gene>
    <name evidence="3" type="ORF">S03H2_47715</name>
</gene>
<dbReference type="SUPFAM" id="SSF51604">
    <property type="entry name" value="Enolase C-terminal domain-like"/>
    <property type="match status" value="1"/>
</dbReference>
<name>X1HUH8_9ZZZZ</name>
<feature type="region of interest" description="Disordered" evidence="1">
    <location>
        <begin position="89"/>
        <end position="119"/>
    </location>
</feature>
<dbReference type="EMBL" id="BARU01030036">
    <property type="protein sequence ID" value="GAH73831.1"/>
    <property type="molecule type" value="Genomic_DNA"/>
</dbReference>
<feature type="compositionally biased region" description="Low complexity" evidence="1">
    <location>
        <begin position="89"/>
        <end position="99"/>
    </location>
</feature>
<reference evidence="3" key="1">
    <citation type="journal article" date="2014" name="Front. Microbiol.">
        <title>High frequency of phylogenetically diverse reductive dehalogenase-homologous genes in deep subseafloor sedimentary metagenomes.</title>
        <authorList>
            <person name="Kawai M."/>
            <person name="Futagami T."/>
            <person name="Toyoda A."/>
            <person name="Takaki Y."/>
            <person name="Nishi S."/>
            <person name="Hori S."/>
            <person name="Arai W."/>
            <person name="Tsubouchi T."/>
            <person name="Morono Y."/>
            <person name="Uchiyama I."/>
            <person name="Ito T."/>
            <person name="Fujiyama A."/>
            <person name="Inagaki F."/>
            <person name="Takami H."/>
        </authorList>
    </citation>
    <scope>NUCLEOTIDE SEQUENCE</scope>
    <source>
        <strain evidence="3">Expedition CK06-06</strain>
    </source>
</reference>
<evidence type="ECO:0000259" key="2">
    <source>
        <dbReference type="Pfam" id="PF13378"/>
    </source>
</evidence>
<protein>
    <recommendedName>
        <fullName evidence="2">Enolase C-terminal domain-containing protein</fullName>
    </recommendedName>
</protein>
<organism evidence="3">
    <name type="scientific">marine sediment metagenome</name>
    <dbReference type="NCBI Taxonomy" id="412755"/>
    <lineage>
        <taxon>unclassified sequences</taxon>
        <taxon>metagenomes</taxon>
        <taxon>ecological metagenomes</taxon>
    </lineage>
</organism>
<feature type="domain" description="Enolase C-terminal" evidence="2">
    <location>
        <begin position="2"/>
        <end position="80"/>
    </location>
</feature>
<dbReference type="Gene3D" id="3.20.20.120">
    <property type="entry name" value="Enolase-like C-terminal domain"/>
    <property type="match status" value="1"/>
</dbReference>
<accession>X1HUH8</accession>
<evidence type="ECO:0000256" key="1">
    <source>
        <dbReference type="SAM" id="MobiDB-lite"/>
    </source>
</evidence>
<dbReference type="AlphaFoldDB" id="X1HUH8"/>
<proteinExistence type="predicted"/>
<dbReference type="InterPro" id="IPR036849">
    <property type="entry name" value="Enolase-like_C_sf"/>
</dbReference>
<evidence type="ECO:0000313" key="3">
    <source>
        <dbReference type="EMBL" id="GAH73831.1"/>
    </source>
</evidence>
<feature type="non-terminal residue" evidence="3">
    <location>
        <position position="1"/>
    </location>
</feature>
<sequence>SGITGAMQVADLAYAFELPVCMMNNPGNYMAHLAAALPNHMMMEVVAAGQEACFTVDTRIEDGWILLGDSPGLGIIFDEEKLEKLSVRIPSSGSRPSPWGRRRGAGLYEVAPTEPDSLD</sequence>
<dbReference type="Pfam" id="PF13378">
    <property type="entry name" value="MR_MLE_C"/>
    <property type="match status" value="1"/>
</dbReference>
<dbReference type="InterPro" id="IPR029065">
    <property type="entry name" value="Enolase_C-like"/>
</dbReference>
<comment type="caution">
    <text evidence="3">The sequence shown here is derived from an EMBL/GenBank/DDBJ whole genome shotgun (WGS) entry which is preliminary data.</text>
</comment>